<evidence type="ECO:0000256" key="7">
    <source>
        <dbReference type="ARBA" id="ARBA00022989"/>
    </source>
</evidence>
<dbReference type="EMBL" id="CP007141">
    <property type="protein sequence ID" value="AJC73896.1"/>
    <property type="molecule type" value="Genomic_DNA"/>
</dbReference>
<dbReference type="Pfam" id="PF00528">
    <property type="entry name" value="BPD_transp_1"/>
    <property type="match status" value="1"/>
</dbReference>
<name>A0A0X1KRE7_9THEM</name>
<dbReference type="InterPro" id="IPR000515">
    <property type="entry name" value="MetI-like"/>
</dbReference>
<gene>
    <name evidence="11" type="ORF">AJ81_06475</name>
</gene>
<feature type="transmembrane region" description="Helical" evidence="9">
    <location>
        <begin position="151"/>
        <end position="173"/>
    </location>
</feature>
<evidence type="ECO:0000313" key="12">
    <source>
        <dbReference type="Proteomes" id="UP000077469"/>
    </source>
</evidence>
<dbReference type="PROSITE" id="PS50928">
    <property type="entry name" value="ABC_TM1"/>
    <property type="match status" value="1"/>
</dbReference>
<dbReference type="InterPro" id="IPR035906">
    <property type="entry name" value="MetI-like_sf"/>
</dbReference>
<dbReference type="SUPFAM" id="SSF161098">
    <property type="entry name" value="MetI-like"/>
    <property type="match status" value="1"/>
</dbReference>
<evidence type="ECO:0000256" key="1">
    <source>
        <dbReference type="ARBA" id="ARBA00004651"/>
    </source>
</evidence>
<keyword evidence="5 11" id="KW-0762">Sugar transport</keyword>
<evidence type="ECO:0000256" key="4">
    <source>
        <dbReference type="ARBA" id="ARBA00022475"/>
    </source>
</evidence>
<keyword evidence="12" id="KW-1185">Reference proteome</keyword>
<dbReference type="PANTHER" id="PTHR32243:SF50">
    <property type="entry name" value="MALTOSE_MALTODEXTRIN TRANSPORT SYSTEM PERMEASE PROTEIN MALG"/>
    <property type="match status" value="1"/>
</dbReference>
<comment type="similarity">
    <text evidence="2">Belongs to the binding-protein-dependent transport system permease family. MalFG subfamily.</text>
</comment>
<feature type="transmembrane region" description="Helical" evidence="9">
    <location>
        <begin position="115"/>
        <end position="139"/>
    </location>
</feature>
<dbReference type="PaxDb" id="1123384-AJ81_06475"/>
<dbReference type="InterPro" id="IPR050901">
    <property type="entry name" value="BP-dep_ABC_trans_perm"/>
</dbReference>
<reference evidence="11 12" key="1">
    <citation type="submission" date="2014-01" db="EMBL/GenBank/DDBJ databases">
        <title>Genome sequencing of Thermotog hypogea.</title>
        <authorList>
            <person name="Zhang X."/>
            <person name="Alvare G."/>
            <person name="Fristensky B."/>
            <person name="Chen L."/>
            <person name="Suen T."/>
            <person name="Chen Q."/>
            <person name="Ma K."/>
        </authorList>
    </citation>
    <scope>NUCLEOTIDE SEQUENCE [LARGE SCALE GENOMIC DNA]</scope>
    <source>
        <strain evidence="11 12">DSM 11164</strain>
    </source>
</reference>
<evidence type="ECO:0000313" key="11">
    <source>
        <dbReference type="EMBL" id="AJC73896.1"/>
    </source>
</evidence>
<dbReference type="PANTHER" id="PTHR32243">
    <property type="entry name" value="MALTOSE TRANSPORT SYSTEM PERMEASE-RELATED"/>
    <property type="match status" value="1"/>
</dbReference>
<dbReference type="AlphaFoldDB" id="A0A0X1KRE7"/>
<dbReference type="Gene3D" id="1.10.3720.10">
    <property type="entry name" value="MetI-like"/>
    <property type="match status" value="1"/>
</dbReference>
<evidence type="ECO:0000259" key="10">
    <source>
        <dbReference type="PROSITE" id="PS50928"/>
    </source>
</evidence>
<feature type="domain" description="ABC transmembrane type-1" evidence="10">
    <location>
        <begin position="80"/>
        <end position="275"/>
    </location>
</feature>
<feature type="transmembrane region" description="Helical" evidence="9">
    <location>
        <begin position="212"/>
        <end position="232"/>
    </location>
</feature>
<dbReference type="GO" id="GO:0005886">
    <property type="term" value="C:plasma membrane"/>
    <property type="evidence" value="ECO:0007669"/>
    <property type="project" value="UniProtKB-SubCell"/>
</dbReference>
<keyword evidence="6 9" id="KW-0812">Transmembrane</keyword>
<dbReference type="CDD" id="cd06261">
    <property type="entry name" value="TM_PBP2"/>
    <property type="match status" value="1"/>
</dbReference>
<comment type="subcellular location">
    <subcellularLocation>
        <location evidence="1 9">Cell membrane</location>
        <topology evidence="1 9">Multi-pass membrane protein</topology>
    </subcellularLocation>
</comment>
<keyword evidence="4" id="KW-1003">Cell membrane</keyword>
<protein>
    <submittedName>
        <fullName evidence="11">Sugar transporter</fullName>
    </submittedName>
</protein>
<evidence type="ECO:0000256" key="8">
    <source>
        <dbReference type="ARBA" id="ARBA00023136"/>
    </source>
</evidence>
<dbReference type="STRING" id="1123384.AJ81_06475"/>
<keyword evidence="8 9" id="KW-0472">Membrane</keyword>
<dbReference type="KEGG" id="phy:AJ81_06475"/>
<evidence type="ECO:0000256" key="6">
    <source>
        <dbReference type="ARBA" id="ARBA00022692"/>
    </source>
</evidence>
<dbReference type="GO" id="GO:0042956">
    <property type="term" value="P:maltodextrin transmembrane transport"/>
    <property type="evidence" value="ECO:0007669"/>
    <property type="project" value="TreeGrafter"/>
</dbReference>
<dbReference type="GO" id="GO:0015423">
    <property type="term" value="F:ABC-type maltose transporter activity"/>
    <property type="evidence" value="ECO:0007669"/>
    <property type="project" value="TreeGrafter"/>
</dbReference>
<sequence>MGDVEVRSKSRQIFYSIILIAFSVPVIMAFSMLVLSSFANQMVTNFDFSKVRFTLKNWQLLFQGRIAITGGLRENIFLYLISTAIVALGVAIVTTLVGTLSGYAISRIRFKGRKFVLLMMLMLHALPGSILIVGVYFLYRLWMPTSLNALRYFSFFYVIIARAALEVPLSVWLMKGFFDLLPWEIEWSALVDGASRLKTWAKIMMPLIKPGVVAILIFGFLAGWQDIIYVRTFLIDKTLATFIESNLEAEMAYMPLLAAAATLYLLPTIFFYISSQKLLFKVYAGGIRR</sequence>
<organism evidence="11 12">
    <name type="scientific">Pseudothermotoga hypogea DSM 11164 = NBRC 106472</name>
    <dbReference type="NCBI Taxonomy" id="1123384"/>
    <lineage>
        <taxon>Bacteria</taxon>
        <taxon>Thermotogati</taxon>
        <taxon>Thermotogota</taxon>
        <taxon>Thermotogae</taxon>
        <taxon>Thermotogales</taxon>
        <taxon>Thermotogaceae</taxon>
        <taxon>Pseudothermotoga</taxon>
    </lineage>
</organism>
<feature type="transmembrane region" description="Helical" evidence="9">
    <location>
        <begin position="12"/>
        <end position="39"/>
    </location>
</feature>
<feature type="transmembrane region" description="Helical" evidence="9">
    <location>
        <begin position="76"/>
        <end position="103"/>
    </location>
</feature>
<keyword evidence="7 9" id="KW-1133">Transmembrane helix</keyword>
<evidence type="ECO:0000256" key="2">
    <source>
        <dbReference type="ARBA" id="ARBA00009047"/>
    </source>
</evidence>
<keyword evidence="3 9" id="KW-0813">Transport</keyword>
<dbReference type="PATRIC" id="fig|1123384.7.peg.1305"/>
<feature type="transmembrane region" description="Helical" evidence="9">
    <location>
        <begin position="252"/>
        <end position="273"/>
    </location>
</feature>
<accession>A0A0X1KRE7</accession>
<proteinExistence type="inferred from homology"/>
<evidence type="ECO:0000256" key="9">
    <source>
        <dbReference type="RuleBase" id="RU363032"/>
    </source>
</evidence>
<evidence type="ECO:0000256" key="3">
    <source>
        <dbReference type="ARBA" id="ARBA00022448"/>
    </source>
</evidence>
<dbReference type="Proteomes" id="UP000077469">
    <property type="component" value="Chromosome"/>
</dbReference>
<dbReference type="OrthoDB" id="9810086at2"/>
<evidence type="ECO:0000256" key="5">
    <source>
        <dbReference type="ARBA" id="ARBA00022597"/>
    </source>
</evidence>